<proteinExistence type="predicted"/>
<dbReference type="STRING" id="561061.SAMN05660862_0831"/>
<dbReference type="InterPro" id="IPR052164">
    <property type="entry name" value="Anthracycline_SecMetBiosynth"/>
</dbReference>
<dbReference type="RefSeq" id="WP_085471991.1">
    <property type="nucleotide sequence ID" value="NZ_CP038029.1"/>
</dbReference>
<dbReference type="InterPro" id="IPR037523">
    <property type="entry name" value="VOC_core"/>
</dbReference>
<evidence type="ECO:0000313" key="1">
    <source>
        <dbReference type="EMBL" id="SMG14123.1"/>
    </source>
</evidence>
<dbReference type="Proteomes" id="UP000192980">
    <property type="component" value="Unassembled WGS sequence"/>
</dbReference>
<keyword evidence="2" id="KW-1185">Reference proteome</keyword>
<sequence length="129" mass="14590">MNRKTNPVVYFEIPVVDMDRAIVFYQAVFGFDFERIVIDHNEMALFPLLPEREGISGALAKGEVYKPTVDGMIIYFYTESIDETMTLALAHGGEVLYPKTSNGDLGFVAEFKDSEGNRIALQEDLKEEE</sequence>
<gene>
    <name evidence="1" type="ORF">SAMN05660862_0831</name>
</gene>
<dbReference type="Gene3D" id="3.10.180.10">
    <property type="entry name" value="2,3-Dihydroxybiphenyl 1,2-Dioxygenase, domain 1"/>
    <property type="match status" value="1"/>
</dbReference>
<dbReference type="OrthoDB" id="9804235at2"/>
<accession>A0A1X7II64</accession>
<name>A0A1X7II64_9SPHI</name>
<evidence type="ECO:0000313" key="2">
    <source>
        <dbReference type="Proteomes" id="UP000192980"/>
    </source>
</evidence>
<reference evidence="1 2" key="1">
    <citation type="submission" date="2017-04" db="EMBL/GenBank/DDBJ databases">
        <authorList>
            <person name="Afonso C.L."/>
            <person name="Miller P.J."/>
            <person name="Scott M.A."/>
            <person name="Spackman E."/>
            <person name="Goraichik I."/>
            <person name="Dimitrov K.M."/>
            <person name="Suarez D.L."/>
            <person name="Swayne D.E."/>
        </authorList>
    </citation>
    <scope>NUCLEOTIDE SEQUENCE [LARGE SCALE GENOMIC DNA]</scope>
    <source>
        <strain evidence="1 2">DSM 22418</strain>
    </source>
</reference>
<dbReference type="CDD" id="cd07247">
    <property type="entry name" value="SgaA_N_like"/>
    <property type="match status" value="1"/>
</dbReference>
<dbReference type="InterPro" id="IPR004360">
    <property type="entry name" value="Glyas_Fos-R_dOase_dom"/>
</dbReference>
<dbReference type="SUPFAM" id="SSF54593">
    <property type="entry name" value="Glyoxalase/Bleomycin resistance protein/Dihydroxybiphenyl dioxygenase"/>
    <property type="match status" value="1"/>
</dbReference>
<dbReference type="PROSITE" id="PS51819">
    <property type="entry name" value="VOC"/>
    <property type="match status" value="1"/>
</dbReference>
<dbReference type="InterPro" id="IPR029068">
    <property type="entry name" value="Glyas_Bleomycin-R_OHBP_Dase"/>
</dbReference>
<dbReference type="EMBL" id="FXAU01000001">
    <property type="protein sequence ID" value="SMG14123.1"/>
    <property type="molecule type" value="Genomic_DNA"/>
</dbReference>
<dbReference type="PANTHER" id="PTHR33993">
    <property type="entry name" value="GLYOXALASE-RELATED"/>
    <property type="match status" value="1"/>
</dbReference>
<dbReference type="Pfam" id="PF00903">
    <property type="entry name" value="Glyoxalase"/>
    <property type="match status" value="1"/>
</dbReference>
<dbReference type="AlphaFoldDB" id="A0A1X7II64"/>
<organism evidence="1 2">
    <name type="scientific">Sphingobacterium psychroaquaticum</name>
    <dbReference type="NCBI Taxonomy" id="561061"/>
    <lineage>
        <taxon>Bacteria</taxon>
        <taxon>Pseudomonadati</taxon>
        <taxon>Bacteroidota</taxon>
        <taxon>Sphingobacteriia</taxon>
        <taxon>Sphingobacteriales</taxon>
        <taxon>Sphingobacteriaceae</taxon>
        <taxon>Sphingobacterium</taxon>
    </lineage>
</organism>
<protein>
    <submittedName>
        <fullName evidence="1">Uncharacterized protein</fullName>
    </submittedName>
</protein>
<dbReference type="PANTHER" id="PTHR33993:SF2">
    <property type="entry name" value="VOC DOMAIN-CONTAINING PROTEIN"/>
    <property type="match status" value="1"/>
</dbReference>